<dbReference type="RefSeq" id="WP_304559286.1">
    <property type="nucleotide sequence ID" value="NZ_JAUQSZ010000001.1"/>
</dbReference>
<feature type="domain" description="SLBB" evidence="17">
    <location>
        <begin position="125"/>
        <end position="204"/>
    </location>
</feature>
<keyword evidence="12" id="KW-0564">Palmitate</keyword>
<evidence type="ECO:0000256" key="6">
    <source>
        <dbReference type="ARBA" id="ARBA00022692"/>
    </source>
</evidence>
<evidence type="ECO:0000256" key="14">
    <source>
        <dbReference type="ARBA" id="ARBA00023288"/>
    </source>
</evidence>
<accession>A0ABT8ZTP2</accession>
<evidence type="ECO:0000259" key="17">
    <source>
        <dbReference type="Pfam" id="PF22461"/>
    </source>
</evidence>
<dbReference type="InterPro" id="IPR054765">
    <property type="entry name" value="SLBB_dom"/>
</dbReference>
<keyword evidence="5" id="KW-0762">Sugar transport</keyword>
<dbReference type="Gene3D" id="3.30.1950.10">
    <property type="entry name" value="wza like domain"/>
    <property type="match status" value="1"/>
</dbReference>
<evidence type="ECO:0000256" key="8">
    <source>
        <dbReference type="ARBA" id="ARBA00023047"/>
    </source>
</evidence>
<keyword evidence="4" id="KW-1134">Transmembrane beta strand</keyword>
<keyword evidence="8" id="KW-0625">Polysaccharide transport</keyword>
<name>A0ABT8ZTP2_9SPHN</name>
<evidence type="ECO:0000256" key="7">
    <source>
        <dbReference type="ARBA" id="ARBA00022729"/>
    </source>
</evidence>
<dbReference type="Gene3D" id="3.10.560.10">
    <property type="entry name" value="Outer membrane lipoprotein wza domain like"/>
    <property type="match status" value="1"/>
</dbReference>
<keyword evidence="7 15" id="KW-0732">Signal</keyword>
<keyword evidence="6" id="KW-0812">Transmembrane</keyword>
<evidence type="ECO:0000256" key="13">
    <source>
        <dbReference type="ARBA" id="ARBA00023237"/>
    </source>
</evidence>
<keyword evidence="10" id="KW-0626">Porin</keyword>
<keyword evidence="13" id="KW-0998">Cell outer membrane</keyword>
<evidence type="ECO:0000313" key="19">
    <source>
        <dbReference type="Proteomes" id="UP001176468"/>
    </source>
</evidence>
<dbReference type="PANTHER" id="PTHR33619">
    <property type="entry name" value="POLYSACCHARIDE EXPORT PROTEIN GFCE-RELATED"/>
    <property type="match status" value="1"/>
</dbReference>
<keyword evidence="19" id="KW-1185">Reference proteome</keyword>
<evidence type="ECO:0000256" key="3">
    <source>
        <dbReference type="ARBA" id="ARBA00022448"/>
    </source>
</evidence>
<feature type="signal peptide" evidence="15">
    <location>
        <begin position="1"/>
        <end position="19"/>
    </location>
</feature>
<evidence type="ECO:0000256" key="10">
    <source>
        <dbReference type="ARBA" id="ARBA00023114"/>
    </source>
</evidence>
<feature type="chain" id="PRO_5047296335" evidence="15">
    <location>
        <begin position="20"/>
        <end position="229"/>
    </location>
</feature>
<gene>
    <name evidence="18" type="ORF">Q5H94_01200</name>
</gene>
<keyword evidence="14" id="KW-0449">Lipoprotein</keyword>
<proteinExistence type="inferred from homology"/>
<comment type="similarity">
    <text evidence="2">Belongs to the BexD/CtrA/VexA family.</text>
</comment>
<evidence type="ECO:0000313" key="18">
    <source>
        <dbReference type="EMBL" id="MDO7840930.1"/>
    </source>
</evidence>
<evidence type="ECO:0000256" key="2">
    <source>
        <dbReference type="ARBA" id="ARBA00009450"/>
    </source>
</evidence>
<evidence type="ECO:0000256" key="15">
    <source>
        <dbReference type="SAM" id="SignalP"/>
    </source>
</evidence>
<dbReference type="PANTHER" id="PTHR33619:SF3">
    <property type="entry name" value="POLYSACCHARIDE EXPORT PROTEIN GFCE-RELATED"/>
    <property type="match status" value="1"/>
</dbReference>
<sequence>MSRLIRLAVVCMSALLVTACVTKGGPVPYNVTEFGAPDLPVAQVGEEYHVSPTDVLGIEVFGVQEYTGDYTVDDLGRIRLPLVGNVPVAGQTTDEIASTLSKTLGERLLQSPTIQVQVKAANSRRFTIDGAVMAPGIYQLGSGKVTLVQAIATAKGLNESSNDRRIAIFRTIKGQRMAAAFDLKAIRRGQMPDPDIYPNDIVVVDGSNVRKNIQLVLQTLPLIGLFTRF</sequence>
<reference evidence="18" key="1">
    <citation type="submission" date="2023-07" db="EMBL/GenBank/DDBJ databases">
        <authorList>
            <person name="Kim M.K."/>
        </authorList>
    </citation>
    <scope>NUCLEOTIDE SEQUENCE</scope>
    <source>
        <strain evidence="18">CA1-15</strain>
    </source>
</reference>
<dbReference type="PROSITE" id="PS51257">
    <property type="entry name" value="PROKAR_LIPOPROTEIN"/>
    <property type="match status" value="1"/>
</dbReference>
<comment type="subcellular location">
    <subcellularLocation>
        <location evidence="1">Cell outer membrane</location>
        <topology evidence="1">Multi-pass membrane protein</topology>
    </subcellularLocation>
</comment>
<dbReference type="InterPro" id="IPR003715">
    <property type="entry name" value="Poly_export_N"/>
</dbReference>
<evidence type="ECO:0000256" key="9">
    <source>
        <dbReference type="ARBA" id="ARBA00023065"/>
    </source>
</evidence>
<evidence type="ECO:0000256" key="5">
    <source>
        <dbReference type="ARBA" id="ARBA00022597"/>
    </source>
</evidence>
<dbReference type="Proteomes" id="UP001176468">
    <property type="component" value="Unassembled WGS sequence"/>
</dbReference>
<evidence type="ECO:0000259" key="16">
    <source>
        <dbReference type="Pfam" id="PF02563"/>
    </source>
</evidence>
<dbReference type="Pfam" id="PF22461">
    <property type="entry name" value="SLBB_2"/>
    <property type="match status" value="1"/>
</dbReference>
<keyword evidence="9" id="KW-0406">Ion transport</keyword>
<comment type="caution">
    <text evidence="18">The sequence shown here is derived from an EMBL/GenBank/DDBJ whole genome shotgun (WGS) entry which is preliminary data.</text>
</comment>
<evidence type="ECO:0000256" key="11">
    <source>
        <dbReference type="ARBA" id="ARBA00023136"/>
    </source>
</evidence>
<dbReference type="InterPro" id="IPR049712">
    <property type="entry name" value="Poly_export"/>
</dbReference>
<dbReference type="EMBL" id="JAUQSZ010000001">
    <property type="protein sequence ID" value="MDO7840930.1"/>
    <property type="molecule type" value="Genomic_DNA"/>
</dbReference>
<evidence type="ECO:0000256" key="12">
    <source>
        <dbReference type="ARBA" id="ARBA00023139"/>
    </source>
</evidence>
<organism evidence="18 19">
    <name type="scientific">Sphingomonas immobilis</name>
    <dbReference type="NCBI Taxonomy" id="3063997"/>
    <lineage>
        <taxon>Bacteria</taxon>
        <taxon>Pseudomonadati</taxon>
        <taxon>Pseudomonadota</taxon>
        <taxon>Alphaproteobacteria</taxon>
        <taxon>Sphingomonadales</taxon>
        <taxon>Sphingomonadaceae</taxon>
        <taxon>Sphingomonas</taxon>
    </lineage>
</organism>
<protein>
    <submittedName>
        <fullName evidence="18">Polysaccharide biosynthesis/export family protein</fullName>
    </submittedName>
</protein>
<evidence type="ECO:0000256" key="1">
    <source>
        <dbReference type="ARBA" id="ARBA00004571"/>
    </source>
</evidence>
<keyword evidence="11" id="KW-0472">Membrane</keyword>
<feature type="domain" description="Polysaccharide export protein N-terminal" evidence="16">
    <location>
        <begin position="43"/>
        <end position="119"/>
    </location>
</feature>
<keyword evidence="3" id="KW-0813">Transport</keyword>
<evidence type="ECO:0000256" key="4">
    <source>
        <dbReference type="ARBA" id="ARBA00022452"/>
    </source>
</evidence>
<dbReference type="Pfam" id="PF02563">
    <property type="entry name" value="Poly_export"/>
    <property type="match status" value="1"/>
</dbReference>